<evidence type="ECO:0000256" key="3">
    <source>
        <dbReference type="PROSITE-ProRule" id="PRU00023"/>
    </source>
</evidence>
<dbReference type="Gene3D" id="1.10.150.50">
    <property type="entry name" value="Transcription Factor, Ets-1"/>
    <property type="match status" value="1"/>
</dbReference>
<reference evidence="6" key="1">
    <citation type="journal article" date="2015" name="Nat. Genet.">
        <title>The genome and transcriptome of the zoonotic hookworm Ancylostoma ceylanicum identify infection-specific gene families.</title>
        <authorList>
            <person name="Schwarz E.M."/>
            <person name="Hu Y."/>
            <person name="Antoshechkin I."/>
            <person name="Miller M.M."/>
            <person name="Sternberg P.W."/>
            <person name="Aroian R.V."/>
        </authorList>
    </citation>
    <scope>NUCLEOTIDE SEQUENCE</scope>
    <source>
        <strain evidence="6">HY135</strain>
    </source>
</reference>
<feature type="repeat" description="ANK" evidence="3">
    <location>
        <begin position="48"/>
        <end position="80"/>
    </location>
</feature>
<keyword evidence="2 3" id="KW-0040">ANK repeat</keyword>
<dbReference type="PROSITE" id="PS50297">
    <property type="entry name" value="ANK_REP_REGION"/>
    <property type="match status" value="3"/>
</dbReference>
<dbReference type="Proteomes" id="UP000024635">
    <property type="component" value="Unassembled WGS sequence"/>
</dbReference>
<proteinExistence type="predicted"/>
<dbReference type="AlphaFoldDB" id="A0A016V924"/>
<dbReference type="Pfam" id="PF00536">
    <property type="entry name" value="SAM_1"/>
    <property type="match status" value="1"/>
</dbReference>
<dbReference type="SUPFAM" id="SSF48403">
    <property type="entry name" value="Ankyrin repeat"/>
    <property type="match status" value="1"/>
</dbReference>
<dbReference type="InterPro" id="IPR036770">
    <property type="entry name" value="Ankyrin_rpt-contain_sf"/>
</dbReference>
<feature type="repeat" description="ANK" evidence="3">
    <location>
        <begin position="277"/>
        <end position="309"/>
    </location>
</feature>
<evidence type="ECO:0000313" key="6">
    <source>
        <dbReference type="Proteomes" id="UP000024635"/>
    </source>
</evidence>
<dbReference type="PROSITE" id="PS50105">
    <property type="entry name" value="SAM_DOMAIN"/>
    <property type="match status" value="1"/>
</dbReference>
<name>A0A016V924_9BILA</name>
<dbReference type="Gene3D" id="1.25.40.20">
    <property type="entry name" value="Ankyrin repeat-containing domain"/>
    <property type="match status" value="3"/>
</dbReference>
<evidence type="ECO:0000256" key="1">
    <source>
        <dbReference type="ARBA" id="ARBA00022737"/>
    </source>
</evidence>
<comment type="caution">
    <text evidence="5">The sequence shown here is derived from an EMBL/GenBank/DDBJ whole genome shotgun (WGS) entry which is preliminary data.</text>
</comment>
<dbReference type="SMART" id="SM00248">
    <property type="entry name" value="ANK"/>
    <property type="match status" value="7"/>
</dbReference>
<sequence>MSGGAGVDWHDEMDIPKMELLNAAYEGNITKVAELLRMGVNIDSCDDDHVTALQIAAFNGNNSLVTYLLDEGADLEACNQVGMTPFHHACREGKMTVVETLLQRGADIHRTTYMGATALTLAAAGAHLHIVKKLVSLRLEVSPPTMGLCPTPLIAAAFRSSPQICGFLNHRGAPIDETLDSLLGLSALSCVLMCSSTSVFCALLDLGADPTKKTLKKKTAAELAEQFKRHDVLAILADKSRIRHHDRIAVGDIRQLIAENQLDSAEFARGKQTPLAEGATPLMFAVAVGNERAVRRLLDLRVEVNEAESRHGLTALQIASLLRFDGIALVLLMNEARSTDLTTLNLSAFDFYISGTDESDPSLRAMLHTCRPSRLDHHKMNLSASSGTLSKVLNTGRPKEWLSRFSSQLGLSSESQTASSMMEMRQWRDYWTRISGTDGRFWRVLTRSQVERCFRNFSNFFQKLVTAEEILRMTKNATPLKNVTYDTVLDAVKKMAQQSQSFAVNCFYDSYVGEVKRGDADNESDSYKSEYYDRAQMYTSQCGYQQSKRRVINPRDSIVVHRREGSDGSRKPRTLSFLESPSQNQMRTTPRMLKKSRESMVMDETVTRSGYEQLRKTASTPLLVQVPTMLGTPHVRLSLSQSERRRTVEDRIWGELRKHGLMQYVEVLQKEEIDAESFFTLNDHDLKNMGITSSAHRAAILNVKNHLISIS</sequence>
<dbReference type="InterPro" id="IPR001660">
    <property type="entry name" value="SAM"/>
</dbReference>
<dbReference type="PROSITE" id="PS50088">
    <property type="entry name" value="ANK_REPEAT"/>
    <property type="match status" value="3"/>
</dbReference>
<dbReference type="STRING" id="53326.A0A016V924"/>
<dbReference type="InterPro" id="IPR002110">
    <property type="entry name" value="Ankyrin_rpt"/>
</dbReference>
<keyword evidence="6" id="KW-1185">Reference proteome</keyword>
<keyword evidence="1" id="KW-0677">Repeat</keyword>
<organism evidence="5 6">
    <name type="scientific">Ancylostoma ceylanicum</name>
    <dbReference type="NCBI Taxonomy" id="53326"/>
    <lineage>
        <taxon>Eukaryota</taxon>
        <taxon>Metazoa</taxon>
        <taxon>Ecdysozoa</taxon>
        <taxon>Nematoda</taxon>
        <taxon>Chromadorea</taxon>
        <taxon>Rhabditida</taxon>
        <taxon>Rhabditina</taxon>
        <taxon>Rhabditomorpha</taxon>
        <taxon>Strongyloidea</taxon>
        <taxon>Ancylostomatidae</taxon>
        <taxon>Ancylostomatinae</taxon>
        <taxon>Ancylostoma</taxon>
    </lineage>
</organism>
<dbReference type="SUPFAM" id="SSF47769">
    <property type="entry name" value="SAM/Pointed domain"/>
    <property type="match status" value="1"/>
</dbReference>
<feature type="domain" description="SAM" evidence="4">
    <location>
        <begin position="653"/>
        <end position="710"/>
    </location>
</feature>
<gene>
    <name evidence="5" type="primary">Acey_s0015.g2831</name>
    <name evidence="5" type="synonym">Acey-C01H6.2</name>
    <name evidence="5" type="ORF">Y032_0015g2831</name>
</gene>
<protein>
    <recommendedName>
        <fullName evidence="4">SAM domain-containing protein</fullName>
    </recommendedName>
</protein>
<dbReference type="EMBL" id="JARK01001351">
    <property type="protein sequence ID" value="EYC23786.1"/>
    <property type="molecule type" value="Genomic_DNA"/>
</dbReference>
<dbReference type="CDD" id="cd09487">
    <property type="entry name" value="SAM_superfamily"/>
    <property type="match status" value="1"/>
</dbReference>
<evidence type="ECO:0000259" key="4">
    <source>
        <dbReference type="PROSITE" id="PS50105"/>
    </source>
</evidence>
<feature type="repeat" description="ANK" evidence="3">
    <location>
        <begin position="81"/>
        <end position="113"/>
    </location>
</feature>
<dbReference type="OrthoDB" id="539213at2759"/>
<accession>A0A016V924</accession>
<dbReference type="InterPro" id="IPR013761">
    <property type="entry name" value="SAM/pointed_sf"/>
</dbReference>
<dbReference type="PANTHER" id="PTHR24198">
    <property type="entry name" value="ANKYRIN REPEAT AND PROTEIN KINASE DOMAIN-CONTAINING PROTEIN"/>
    <property type="match status" value="1"/>
</dbReference>
<evidence type="ECO:0000313" key="5">
    <source>
        <dbReference type="EMBL" id="EYC23786.1"/>
    </source>
</evidence>
<dbReference type="PANTHER" id="PTHR24198:SF165">
    <property type="entry name" value="ANKYRIN REPEAT-CONTAINING PROTEIN-RELATED"/>
    <property type="match status" value="1"/>
</dbReference>
<dbReference type="Pfam" id="PF12796">
    <property type="entry name" value="Ank_2"/>
    <property type="match status" value="2"/>
</dbReference>
<evidence type="ECO:0000256" key="2">
    <source>
        <dbReference type="ARBA" id="ARBA00023043"/>
    </source>
</evidence>